<feature type="chain" id="PRO_5047347705" evidence="1">
    <location>
        <begin position="20"/>
        <end position="93"/>
    </location>
</feature>
<evidence type="ECO:0000256" key="1">
    <source>
        <dbReference type="SAM" id="SignalP"/>
    </source>
</evidence>
<dbReference type="RefSeq" id="WP_176863478.1">
    <property type="nucleotide sequence ID" value="NZ_JABXWT010000002.1"/>
</dbReference>
<reference evidence="2 3" key="1">
    <citation type="submission" date="2020-06" db="EMBL/GenBank/DDBJ databases">
        <authorList>
            <person name="Cao W.R."/>
        </authorList>
    </citation>
    <scope>NUCLEOTIDE SEQUENCE [LARGE SCALE GENOMIC DNA]</scope>
    <source>
        <strain evidence="2 3">B1Z28</strain>
    </source>
</reference>
<keyword evidence="3" id="KW-1185">Reference proteome</keyword>
<dbReference type="EMBL" id="JABXWT010000002">
    <property type="protein sequence ID" value="NVO55758.1"/>
    <property type="molecule type" value="Genomic_DNA"/>
</dbReference>
<proteinExistence type="predicted"/>
<gene>
    <name evidence="2" type="ORF">HW561_08145</name>
</gene>
<evidence type="ECO:0000313" key="3">
    <source>
        <dbReference type="Proteomes" id="UP000630805"/>
    </source>
</evidence>
<protein>
    <submittedName>
        <fullName evidence="2">Uncharacterized protein</fullName>
    </submittedName>
</protein>
<name>A0ABX2PNY2_9RHOB</name>
<accession>A0ABX2PNY2</accession>
<organism evidence="2 3">
    <name type="scientific">Ruegeria haliotis</name>
    <dbReference type="NCBI Taxonomy" id="2747601"/>
    <lineage>
        <taxon>Bacteria</taxon>
        <taxon>Pseudomonadati</taxon>
        <taxon>Pseudomonadota</taxon>
        <taxon>Alphaproteobacteria</taxon>
        <taxon>Rhodobacterales</taxon>
        <taxon>Roseobacteraceae</taxon>
        <taxon>Ruegeria</taxon>
    </lineage>
</organism>
<keyword evidence="1" id="KW-0732">Signal</keyword>
<comment type="caution">
    <text evidence="2">The sequence shown here is derived from an EMBL/GenBank/DDBJ whole genome shotgun (WGS) entry which is preliminary data.</text>
</comment>
<feature type="signal peptide" evidence="1">
    <location>
        <begin position="1"/>
        <end position="19"/>
    </location>
</feature>
<sequence length="93" mass="10163">MKTLTLGLAFALLASQGAAQQTLSLASPIPDGAEMRLCYYQGMAYSMDSFIVVTGDNTVTPTISTREERLMRCVQSEAGPMHWKPQSTFQVSK</sequence>
<dbReference type="Proteomes" id="UP000630805">
    <property type="component" value="Unassembled WGS sequence"/>
</dbReference>
<evidence type="ECO:0000313" key="2">
    <source>
        <dbReference type="EMBL" id="NVO55758.1"/>
    </source>
</evidence>